<dbReference type="RefSeq" id="WP_172619508.1">
    <property type="nucleotide sequence ID" value="NZ_LS992241.1"/>
</dbReference>
<dbReference type="AlphaFoldDB" id="A0A383RC13"/>
<protein>
    <submittedName>
        <fullName evidence="1">Uncharacterized protein</fullName>
    </submittedName>
</protein>
<accession>A0A383RC13</accession>
<name>A0A383RC13_PAEAL</name>
<evidence type="ECO:0000313" key="2">
    <source>
        <dbReference type="Proteomes" id="UP000304148"/>
    </source>
</evidence>
<organism evidence="1 2">
    <name type="scientific">Paenibacillus alvei</name>
    <name type="common">Bacillus alvei</name>
    <dbReference type="NCBI Taxonomy" id="44250"/>
    <lineage>
        <taxon>Bacteria</taxon>
        <taxon>Bacillati</taxon>
        <taxon>Bacillota</taxon>
        <taxon>Bacilli</taxon>
        <taxon>Bacillales</taxon>
        <taxon>Paenibacillaceae</taxon>
        <taxon>Paenibacillus</taxon>
    </lineage>
</organism>
<reference evidence="2" key="1">
    <citation type="submission" date="2018-08" db="EMBL/GenBank/DDBJ databases">
        <authorList>
            <person name="Chevrot R."/>
        </authorList>
    </citation>
    <scope>NUCLEOTIDE SEQUENCE [LARGE SCALE GENOMIC DNA]</scope>
</reference>
<proteinExistence type="predicted"/>
<dbReference type="EMBL" id="LS992241">
    <property type="protein sequence ID" value="SYX84637.1"/>
    <property type="molecule type" value="Genomic_DNA"/>
</dbReference>
<evidence type="ECO:0000313" key="1">
    <source>
        <dbReference type="EMBL" id="SYX84637.1"/>
    </source>
</evidence>
<dbReference type="Proteomes" id="UP000304148">
    <property type="component" value="Chromosome"/>
</dbReference>
<sequence>MMKTFKLSVWGYEDSDEFDCTGLTEEEIERELVNWVLERVDHWIEEGKQS</sequence>
<gene>
    <name evidence="1" type="ORF">PBLR_13059</name>
</gene>